<reference evidence="2" key="1">
    <citation type="submission" date="2022-10" db="EMBL/GenBank/DDBJ databases">
        <title>Culturing micro-colonial fungi from biological soil crusts in the Mojave desert and describing Neophaeococcomyces mojavensis, and introducing the new genera and species Taxawa tesnikishii.</title>
        <authorList>
            <person name="Kurbessoian T."/>
            <person name="Stajich J.E."/>
        </authorList>
    </citation>
    <scope>NUCLEOTIDE SEQUENCE</scope>
    <source>
        <strain evidence="2">TK_41</strain>
    </source>
</reference>
<evidence type="ECO:0000313" key="3">
    <source>
        <dbReference type="Proteomes" id="UP001172673"/>
    </source>
</evidence>
<dbReference type="AlphaFoldDB" id="A0AA38XHF0"/>
<sequence length="328" mass="36176">MVLLTPSTVSAMISGSVVCLFTFLLFLSGYVLQQQSVRSIQEAIRRPPEPKPVPTLPARFRHVDDVNETVGVVLEQPGAGFVDGIQVPVLAPSGGKGTRKDPTPRNLAYFFALEEPRHLCSALLFAKHHRSTSRLAKDPSIVLLYPSTWESDSSSLYTSTLNFMRDVQELYDLIYHPVNIHRGWGDRALLLGELQHGNWGYDQALYLRSPGVLLDTQALDSLLASADTRQSWAPLNPSSGNNPEVLLKTNRGWQSPRGLTRKLVLSSSVNSAQAEEDQESTRESREEAAYILLDGPPSDEENVAGWYSDLKKEFDKGIASVCEASGLL</sequence>
<evidence type="ECO:0000256" key="1">
    <source>
        <dbReference type="SAM" id="Phobius"/>
    </source>
</evidence>
<protein>
    <submittedName>
        <fullName evidence="2">Uncharacterized protein</fullName>
    </submittedName>
</protein>
<proteinExistence type="predicted"/>
<dbReference type="Proteomes" id="UP001172673">
    <property type="component" value="Unassembled WGS sequence"/>
</dbReference>
<accession>A0AA38XHF0</accession>
<keyword evidence="1" id="KW-0812">Transmembrane</keyword>
<dbReference type="EMBL" id="JAPDRK010000004">
    <property type="protein sequence ID" value="KAJ9613156.1"/>
    <property type="molecule type" value="Genomic_DNA"/>
</dbReference>
<organism evidence="2 3">
    <name type="scientific">Cladophialophora chaetospira</name>
    <dbReference type="NCBI Taxonomy" id="386627"/>
    <lineage>
        <taxon>Eukaryota</taxon>
        <taxon>Fungi</taxon>
        <taxon>Dikarya</taxon>
        <taxon>Ascomycota</taxon>
        <taxon>Pezizomycotina</taxon>
        <taxon>Eurotiomycetes</taxon>
        <taxon>Chaetothyriomycetidae</taxon>
        <taxon>Chaetothyriales</taxon>
        <taxon>Herpotrichiellaceae</taxon>
        <taxon>Cladophialophora</taxon>
    </lineage>
</organism>
<gene>
    <name evidence="2" type="ORF">H2200_003097</name>
</gene>
<comment type="caution">
    <text evidence="2">The sequence shown here is derived from an EMBL/GenBank/DDBJ whole genome shotgun (WGS) entry which is preliminary data.</text>
</comment>
<evidence type="ECO:0000313" key="2">
    <source>
        <dbReference type="EMBL" id="KAJ9613156.1"/>
    </source>
</evidence>
<keyword evidence="3" id="KW-1185">Reference proteome</keyword>
<keyword evidence="1" id="KW-1133">Transmembrane helix</keyword>
<name>A0AA38XHF0_9EURO</name>
<feature type="transmembrane region" description="Helical" evidence="1">
    <location>
        <begin position="12"/>
        <end position="32"/>
    </location>
</feature>
<keyword evidence="1" id="KW-0472">Membrane</keyword>